<dbReference type="GO" id="GO:0003352">
    <property type="term" value="P:regulation of cilium movement"/>
    <property type="evidence" value="ECO:0007669"/>
    <property type="project" value="InterPro"/>
</dbReference>
<organism evidence="3">
    <name type="scientific">Leptocylindrus danicus</name>
    <dbReference type="NCBI Taxonomy" id="163516"/>
    <lineage>
        <taxon>Eukaryota</taxon>
        <taxon>Sar</taxon>
        <taxon>Stramenopiles</taxon>
        <taxon>Ochrophyta</taxon>
        <taxon>Bacillariophyta</taxon>
        <taxon>Coscinodiscophyceae</taxon>
        <taxon>Chaetocerotophycidae</taxon>
        <taxon>Leptocylindrales</taxon>
        <taxon>Leptocylindraceae</taxon>
        <taxon>Leptocylindrus</taxon>
    </lineage>
</organism>
<dbReference type="PANTHER" id="PTHR13238:SF0">
    <property type="entry name" value="CILIA- AND FLAGELLA-ASSOCIATED PROTEIN 298"/>
    <property type="match status" value="1"/>
</dbReference>
<reference evidence="3" key="1">
    <citation type="submission" date="2021-01" db="EMBL/GenBank/DDBJ databases">
        <authorList>
            <person name="Corre E."/>
            <person name="Pelletier E."/>
            <person name="Niang G."/>
            <person name="Scheremetjew M."/>
            <person name="Finn R."/>
            <person name="Kale V."/>
            <person name="Holt S."/>
            <person name="Cochrane G."/>
            <person name="Meng A."/>
            <person name="Brown T."/>
            <person name="Cohen L."/>
        </authorList>
    </citation>
    <scope>NUCLEOTIDE SEQUENCE</scope>
    <source>
        <strain evidence="3">B650</strain>
    </source>
</reference>
<evidence type="ECO:0000256" key="1">
    <source>
        <dbReference type="ARBA" id="ARBA00009619"/>
    </source>
</evidence>
<dbReference type="PANTHER" id="PTHR13238">
    <property type="entry name" value="PROTEIN C21ORF59"/>
    <property type="match status" value="1"/>
</dbReference>
<name>A0A7S2PIW6_9STRA</name>
<feature type="region of interest" description="Disordered" evidence="2">
    <location>
        <begin position="56"/>
        <end position="90"/>
    </location>
</feature>
<dbReference type="EMBL" id="HBGY01027619">
    <property type="protein sequence ID" value="CAD9602264.1"/>
    <property type="molecule type" value="Transcribed_RNA"/>
</dbReference>
<dbReference type="InterPro" id="IPR021298">
    <property type="entry name" value="CFAP298"/>
</dbReference>
<feature type="compositionally biased region" description="Basic and acidic residues" evidence="2">
    <location>
        <begin position="68"/>
        <end position="80"/>
    </location>
</feature>
<evidence type="ECO:0000313" key="3">
    <source>
        <dbReference type="EMBL" id="CAD9602264.1"/>
    </source>
</evidence>
<gene>
    <name evidence="3" type="ORF">LDAN0321_LOCUS17100</name>
</gene>
<dbReference type="AlphaFoldDB" id="A0A7S2PIW6"/>
<dbReference type="Pfam" id="PF11069">
    <property type="entry name" value="CFAP298"/>
    <property type="match status" value="1"/>
</dbReference>
<comment type="similarity">
    <text evidence="1">Belongs to the CFAP298 family.</text>
</comment>
<proteinExistence type="inferred from homology"/>
<evidence type="ECO:0000256" key="2">
    <source>
        <dbReference type="SAM" id="MobiDB-lite"/>
    </source>
</evidence>
<sequence>MVVLNLKYTGGDGFLYETTTNTPNTDLIASLVSIHNKRIQARLVIEGARGLAMYGVMKNPDQSDESDTYEKGEHFREDPSGLRTGNAPGPDAAKTLQQVAQDFEDFIDKSQVIRKKAMTEAELDDKLSNVRGAVMMAYPMGLPSWDTMKNFLGTIEDMQETHVANDILDPSDACLWVAGKDFVRGQLVSDRLGTNEKTKVIAKLQSSTNGAPAREPAVSEDERKAMMAYYFKKQEDMKKLAEADEDDYLNSAWADPKNMKRSLQGIGEVRAPGVSRF</sequence>
<protein>
    <submittedName>
        <fullName evidence="3">Uncharacterized protein</fullName>
    </submittedName>
</protein>
<accession>A0A7S2PIW6</accession>